<dbReference type="Proteomes" id="UP000509626">
    <property type="component" value="Chromosome"/>
</dbReference>
<dbReference type="GeneID" id="56037781"/>
<accession>A0A7D5LAR3</accession>
<protein>
    <submittedName>
        <fullName evidence="1">Uncharacterized protein</fullName>
    </submittedName>
</protein>
<gene>
    <name evidence="1" type="ORF">HUG12_09940</name>
</gene>
<dbReference type="KEGG" id="halu:HUG12_09940"/>
<sequence>MTECDYLHEECHQDATVLMKYLVHGRIQDKPLCLDHVADFYRKLEKANEELTYVVDLHLLKEGRIWKNGYEPVSAEKEGENAGR</sequence>
<dbReference type="RefSeq" id="WP_179268612.1">
    <property type="nucleotide sequence ID" value="NZ_CP058579.1"/>
</dbReference>
<proteinExistence type="predicted"/>
<organism evidence="1 2">
    <name type="scientific">Halorarum salinum</name>
    <dbReference type="NCBI Taxonomy" id="2743089"/>
    <lineage>
        <taxon>Archaea</taxon>
        <taxon>Methanobacteriati</taxon>
        <taxon>Methanobacteriota</taxon>
        <taxon>Stenosarchaea group</taxon>
        <taxon>Halobacteria</taxon>
        <taxon>Halobacteriales</taxon>
        <taxon>Haloferacaceae</taxon>
        <taxon>Halorarum</taxon>
    </lineage>
</organism>
<name>A0A7D5LAR3_9EURY</name>
<reference evidence="1 2" key="1">
    <citation type="submission" date="2020-06" db="EMBL/GenBank/DDBJ databases">
        <title>NJ-3-1, isolated from saline soil.</title>
        <authorList>
            <person name="Cui H.L."/>
            <person name="Shi X."/>
        </authorList>
    </citation>
    <scope>NUCLEOTIDE SEQUENCE [LARGE SCALE GENOMIC DNA]</scope>
    <source>
        <strain evidence="1 2">NJ-3-1</strain>
    </source>
</reference>
<dbReference type="EMBL" id="CP058579">
    <property type="protein sequence ID" value="QLG62027.1"/>
    <property type="molecule type" value="Genomic_DNA"/>
</dbReference>
<dbReference type="AlphaFoldDB" id="A0A7D5LAR3"/>
<evidence type="ECO:0000313" key="2">
    <source>
        <dbReference type="Proteomes" id="UP000509626"/>
    </source>
</evidence>
<keyword evidence="2" id="KW-1185">Reference proteome</keyword>
<evidence type="ECO:0000313" key="1">
    <source>
        <dbReference type="EMBL" id="QLG62027.1"/>
    </source>
</evidence>